<proteinExistence type="predicted"/>
<dbReference type="CDD" id="cd04332">
    <property type="entry name" value="YbaK_like"/>
    <property type="match status" value="1"/>
</dbReference>
<evidence type="ECO:0000259" key="1">
    <source>
        <dbReference type="Pfam" id="PF04073"/>
    </source>
</evidence>
<reference evidence="3" key="1">
    <citation type="submission" date="2016-06" db="EMBL/GenBank/DDBJ databases">
        <title>NZP2037 Pacbio-Illumina hybrid assembly.</title>
        <authorList>
            <person name="Ramsay J.P."/>
        </authorList>
    </citation>
    <scope>NUCLEOTIDE SEQUENCE [LARGE SCALE GENOMIC DNA]</scope>
    <source>
        <strain evidence="3">R7ANS::ICEMlSym2042</strain>
    </source>
</reference>
<dbReference type="PANTHER" id="PTHR30411:SF9">
    <property type="entry name" value="MULTIFUNCTIONAL SER_THR-TRNA DEACYLASE PROXP-Y"/>
    <property type="match status" value="1"/>
</dbReference>
<accession>A0A1A5J3X9</accession>
<evidence type="ECO:0000313" key="3">
    <source>
        <dbReference type="Proteomes" id="UP000093748"/>
    </source>
</evidence>
<dbReference type="AlphaFoldDB" id="A0A1A5J3X9"/>
<dbReference type="InterPro" id="IPR007214">
    <property type="entry name" value="YbaK/aa-tRNA-synth-assoc-dom"/>
</dbReference>
<organism evidence="2 3">
    <name type="scientific">Rhizobium loti</name>
    <name type="common">Mesorhizobium loti</name>
    <dbReference type="NCBI Taxonomy" id="381"/>
    <lineage>
        <taxon>Bacteria</taxon>
        <taxon>Pseudomonadati</taxon>
        <taxon>Pseudomonadota</taxon>
        <taxon>Alphaproteobacteria</taxon>
        <taxon>Hyphomicrobiales</taxon>
        <taxon>Phyllobacteriaceae</taxon>
        <taxon>Mesorhizobium</taxon>
    </lineage>
</organism>
<dbReference type="Gene3D" id="3.90.960.10">
    <property type="entry name" value="YbaK/aminoacyl-tRNA synthetase-associated domain"/>
    <property type="match status" value="1"/>
</dbReference>
<sequence>MTIATRLKDFIDEKGVSYDTVAHHRTSTSRQSAIAAHVPGSIVAKSVVVHHELGYALAVVPSTHRIELGTLQSVMDKRLGLASEDEVTSLFADCDTGAIPPIGAPYDVPVIVDESLGDAADIYFEGGDHRTLVHVSGEDFRNLTMGAYRARFSHRAY</sequence>
<name>A0A1A5J3X9_RHILI</name>
<feature type="domain" description="YbaK/aminoacyl-tRNA synthetase-associated" evidence="1">
    <location>
        <begin position="25"/>
        <end position="142"/>
    </location>
</feature>
<dbReference type="OrthoDB" id="9786549at2"/>
<dbReference type="SUPFAM" id="SSF55826">
    <property type="entry name" value="YbaK/ProRS associated domain"/>
    <property type="match status" value="1"/>
</dbReference>
<comment type="caution">
    <text evidence="2">The sequence shown here is derived from an EMBL/GenBank/DDBJ whole genome shotgun (WGS) entry which is preliminary data.</text>
</comment>
<dbReference type="EMBL" id="LZTJ01000004">
    <property type="protein sequence ID" value="OBP79285.1"/>
    <property type="molecule type" value="Genomic_DNA"/>
</dbReference>
<dbReference type="Pfam" id="PF04073">
    <property type="entry name" value="tRNA_edit"/>
    <property type="match status" value="1"/>
</dbReference>
<dbReference type="GO" id="GO:0002161">
    <property type="term" value="F:aminoacyl-tRNA deacylase activity"/>
    <property type="evidence" value="ECO:0007669"/>
    <property type="project" value="InterPro"/>
</dbReference>
<dbReference type="GeneID" id="66683730"/>
<gene>
    <name evidence="2" type="ORF">BAE39_28960</name>
</gene>
<dbReference type="PANTHER" id="PTHR30411">
    <property type="entry name" value="CYTOPLASMIC PROTEIN"/>
    <property type="match status" value="1"/>
</dbReference>
<protein>
    <submittedName>
        <fullName evidence="2">Aminoacyl-tRNA deacylase</fullName>
    </submittedName>
</protein>
<dbReference type="Proteomes" id="UP000093748">
    <property type="component" value="Unassembled WGS sequence"/>
</dbReference>
<dbReference type="InterPro" id="IPR036754">
    <property type="entry name" value="YbaK/aa-tRNA-synt-asso_dom_sf"/>
</dbReference>
<dbReference type="RefSeq" id="WP_010909864.1">
    <property type="nucleotide sequence ID" value="NZ_LZTH01000047.1"/>
</dbReference>
<evidence type="ECO:0000313" key="2">
    <source>
        <dbReference type="EMBL" id="OBP79285.1"/>
    </source>
</evidence>